<name>A0A858WJ11_9CAUD</name>
<dbReference type="Pfam" id="PF10926">
    <property type="entry name" value="DUF2800"/>
    <property type="match status" value="1"/>
</dbReference>
<proteinExistence type="predicted"/>
<dbReference type="EMBL" id="MT161385">
    <property type="protein sequence ID" value="QJI52962.1"/>
    <property type="molecule type" value="Genomic_DNA"/>
</dbReference>
<accession>A0A858WJ11</accession>
<evidence type="ECO:0008006" key="3">
    <source>
        <dbReference type="Google" id="ProtNLM"/>
    </source>
</evidence>
<dbReference type="InterPro" id="IPR011604">
    <property type="entry name" value="PDDEXK-like_dom_sf"/>
</dbReference>
<dbReference type="Gene3D" id="3.90.320.10">
    <property type="match status" value="1"/>
</dbReference>
<gene>
    <name evidence="1" type="ORF">XccvBFoX4_gp08</name>
</gene>
<dbReference type="InterPro" id="IPR021229">
    <property type="entry name" value="DUF2800"/>
</dbReference>
<keyword evidence="2" id="KW-1185">Reference proteome</keyword>
<organism evidence="1 2">
    <name type="scientific">Xanthomonas phage FoX4</name>
    <dbReference type="NCBI Taxonomy" id="2723900"/>
    <lineage>
        <taxon>Viruses</taxon>
        <taxon>Duplodnaviria</taxon>
        <taxon>Heunggongvirae</taxon>
        <taxon>Uroviricota</taxon>
        <taxon>Caudoviricetes</taxon>
        <taxon>Foxquatrovirus</taxon>
        <taxon>Foxquatrovirus fox4</taxon>
    </lineage>
</organism>
<protein>
    <recommendedName>
        <fullName evidence="3">DUF2800 domain-containing protein</fullName>
    </recommendedName>
</protein>
<evidence type="ECO:0000313" key="1">
    <source>
        <dbReference type="EMBL" id="QJI52962.1"/>
    </source>
</evidence>
<evidence type="ECO:0000313" key="2">
    <source>
        <dbReference type="Proteomes" id="UP000671952"/>
    </source>
</evidence>
<reference evidence="1" key="1">
    <citation type="submission" date="2020-03" db="EMBL/GenBank/DDBJ databases">
        <title>Development of an integrated pest management strategy to control Xanthomonas campestris pv. campestris by using bacteriophages.</title>
        <authorList>
            <person name="Holtappels D."/>
            <person name="Rombouts S."/>
            <person name="Lavigne R."/>
            <person name="Wagemans J."/>
        </authorList>
    </citation>
    <scope>NUCLEOTIDE SEQUENCE</scope>
</reference>
<sequence length="507" mass="56883">MVGGLLCCESLRQTPPGLAGLALNTPVERVARIPTRTRRKRVQWAGCEPCYLFTAAFAGPMQTQCVSRQLFSEAPMSKLIPINLEELELRLNGHSAFAPSSSKMWMTCSGSLIPNLMAHDTAGIDAATGTVAHDVGEEWLKTGYKPKHRIGEIMSIREGEQVFDIEIDEVMLDFVEEYVTWCLELAGDRYVEVRVDFSDLTPIPNQKGTSDCITCLPGHLVVTDLKYGKGIQVFAQGNTQGLLYAYGAFQEYDEWYHFEKITIRICQPRLGHFDTWTITRAELLEFAEYARERAHAAWQPNAPRKPSEDGCQWCKIKNDCMARAVFEERMLDGVFSDLDAEITEEDMDDLGERLESGKFNPVPVPAKRMSTKMLAHLVQYRKSSEAWWKSVDDELERRGIEGEAIPGKKLVESRTNRKFISQAKATKSLTKAGLTLDQVQPRSMITPAQAEELLRKSGVPRAVIPLIVTPLAFRPQGRPTLAPLTDKRQPIEAALDSVFDDLDADEL</sequence>
<dbReference type="Proteomes" id="UP000671952">
    <property type="component" value="Segment"/>
</dbReference>